<dbReference type="Pfam" id="PF03562">
    <property type="entry name" value="MltA"/>
    <property type="match status" value="1"/>
</dbReference>
<feature type="region of interest" description="Disordered" evidence="6">
    <location>
        <begin position="22"/>
        <end position="50"/>
    </location>
</feature>
<feature type="compositionally biased region" description="Pro residues" evidence="6">
    <location>
        <begin position="24"/>
        <end position="44"/>
    </location>
</feature>
<evidence type="ECO:0000313" key="10">
    <source>
        <dbReference type="Proteomes" id="UP000244173"/>
    </source>
</evidence>
<reference evidence="9 10" key="1">
    <citation type="submission" date="2018-04" db="EMBL/GenBank/DDBJ databases">
        <title>Denitrifier Microvirgula.</title>
        <authorList>
            <person name="Anderson E."/>
            <person name="Jang J."/>
            <person name="Ishii S."/>
        </authorList>
    </citation>
    <scope>NUCLEOTIDE SEQUENCE [LARGE SCALE GENOMIC DNA]</scope>
    <source>
        <strain evidence="9 10">BE2.4</strain>
    </source>
</reference>
<dbReference type="GO" id="GO:0019867">
    <property type="term" value="C:outer membrane"/>
    <property type="evidence" value="ECO:0007669"/>
    <property type="project" value="InterPro"/>
</dbReference>
<name>A0A2S0PCH1_9NEIS</name>
<evidence type="ECO:0000256" key="1">
    <source>
        <dbReference type="ARBA" id="ARBA00001420"/>
    </source>
</evidence>
<dbReference type="AlphaFoldDB" id="A0A2S0PCH1"/>
<sequence length="397" mass="42294">MNVRRLSALTCSLLLAACATQTPVPTPTTPPVSPPTTPQQPPVKPSGARATYHQTSFATLPGWQDGDTAAGWQAWLISCRTVARRAGWGDACAASAGVNPQDPAAIRQFFESRFTPWQLADGQETAGMITGYYEPLLTGSRTRTAQSTVPLYPVPNDLINVDLASVYPQLNGLRLRGRLVGRKLVPYWTAGDIADGKGVSPGNALVWVNDPVEAIFLQIQGSGRVQLPDGSMVRVGYADQNGQPYNSIGRYLIDKGELKASEASMQGIKAWAKRNPERLKELYTANPSYVFFRDLGAAEGGPLGAMGLPLTDGGSIAVDPKSTPLGAPVWLSTTLPNSNAPLRRLVGAQDTGGAIKGAVRADFFWGFGDEAGAQAGRMKQRGQMWLLLPNGVKPPQG</sequence>
<dbReference type="PROSITE" id="PS51257">
    <property type="entry name" value="PROKAR_LIPOPROTEIN"/>
    <property type="match status" value="1"/>
</dbReference>
<keyword evidence="4" id="KW-0961">Cell wall biogenesis/degradation</keyword>
<evidence type="ECO:0000313" key="9">
    <source>
        <dbReference type="EMBL" id="AVY95079.1"/>
    </source>
</evidence>
<dbReference type="InterPro" id="IPR026044">
    <property type="entry name" value="MltA"/>
</dbReference>
<evidence type="ECO:0000256" key="6">
    <source>
        <dbReference type="SAM" id="MobiDB-lite"/>
    </source>
</evidence>
<dbReference type="Gene3D" id="2.40.40.10">
    <property type="entry name" value="RlpA-like domain"/>
    <property type="match status" value="1"/>
</dbReference>
<comment type="catalytic activity">
    <reaction evidence="1">
        <text>Exolytic cleavage of the (1-&gt;4)-beta-glycosidic linkage between N-acetylmuramic acid (MurNAc) and N-acetylglucosamine (GlcNAc) residues in peptidoglycan, from either the reducing or the non-reducing ends of the peptidoglycan chains, with concomitant formation of a 1,6-anhydrobond in the MurNAc residue.</text>
        <dbReference type="EC" id="4.2.2.n1"/>
    </reaction>
</comment>
<feature type="chain" id="PRO_5015515155" description="peptidoglycan lytic exotransglycosylase" evidence="7">
    <location>
        <begin position="22"/>
        <end position="397"/>
    </location>
</feature>
<dbReference type="PIRSF" id="PIRSF019422">
    <property type="entry name" value="MltA"/>
    <property type="match status" value="1"/>
</dbReference>
<dbReference type="Proteomes" id="UP000244173">
    <property type="component" value="Chromosome"/>
</dbReference>
<evidence type="ECO:0000259" key="8">
    <source>
        <dbReference type="SMART" id="SM00925"/>
    </source>
</evidence>
<feature type="domain" description="Lytic transglycosylase MltA" evidence="8">
    <location>
        <begin position="136"/>
        <end position="293"/>
    </location>
</feature>
<keyword evidence="7" id="KW-0732">Signal</keyword>
<dbReference type="RefSeq" id="WP_028498779.1">
    <property type="nucleotide sequence ID" value="NZ_CALFSO010000068.1"/>
</dbReference>
<dbReference type="EMBL" id="CP028519">
    <property type="protein sequence ID" value="AVY95079.1"/>
    <property type="molecule type" value="Genomic_DNA"/>
</dbReference>
<dbReference type="GO" id="GO:0009254">
    <property type="term" value="P:peptidoglycan turnover"/>
    <property type="evidence" value="ECO:0007669"/>
    <property type="project" value="InterPro"/>
</dbReference>
<dbReference type="CDD" id="cd14668">
    <property type="entry name" value="mlta_B"/>
    <property type="match status" value="1"/>
</dbReference>
<dbReference type="GO" id="GO:0071555">
    <property type="term" value="P:cell wall organization"/>
    <property type="evidence" value="ECO:0007669"/>
    <property type="project" value="UniProtKB-KW"/>
</dbReference>
<dbReference type="InterPro" id="IPR010611">
    <property type="entry name" value="3D_dom"/>
</dbReference>
<dbReference type="STRING" id="1122240.GCA_000620105_01433"/>
<evidence type="ECO:0000256" key="7">
    <source>
        <dbReference type="SAM" id="SignalP"/>
    </source>
</evidence>
<feature type="signal peptide" evidence="7">
    <location>
        <begin position="1"/>
        <end position="21"/>
    </location>
</feature>
<accession>A0A2S0PCH1</accession>
<dbReference type="OrthoDB" id="9783686at2"/>
<dbReference type="EC" id="4.2.2.n1" evidence="2"/>
<dbReference type="SUPFAM" id="SSF50685">
    <property type="entry name" value="Barwin-like endoglucanases"/>
    <property type="match status" value="1"/>
</dbReference>
<dbReference type="InterPro" id="IPR005300">
    <property type="entry name" value="MltA_B"/>
</dbReference>
<dbReference type="GO" id="GO:0004553">
    <property type="term" value="F:hydrolase activity, hydrolyzing O-glycosyl compounds"/>
    <property type="evidence" value="ECO:0007669"/>
    <property type="project" value="InterPro"/>
</dbReference>
<dbReference type="KEGG" id="maer:DAI18_14280"/>
<keyword evidence="3" id="KW-0456">Lyase</keyword>
<keyword evidence="10" id="KW-1185">Reference proteome</keyword>
<proteinExistence type="predicted"/>
<dbReference type="CDD" id="cd14485">
    <property type="entry name" value="mltA_like_LT_A"/>
    <property type="match status" value="1"/>
</dbReference>
<gene>
    <name evidence="9" type="ORF">DAI18_14280</name>
</gene>
<protein>
    <recommendedName>
        <fullName evidence="2">peptidoglycan lytic exotransglycosylase</fullName>
        <ecNumber evidence="2">4.2.2.n1</ecNumber>
    </recommendedName>
    <alternativeName>
        <fullName evidence="5">Murein hydrolase A</fullName>
    </alternativeName>
</protein>
<evidence type="ECO:0000256" key="5">
    <source>
        <dbReference type="ARBA" id="ARBA00030918"/>
    </source>
</evidence>
<dbReference type="PANTHER" id="PTHR30124">
    <property type="entry name" value="MEMBRANE-BOUND LYTIC MUREIN TRANSGLYCOSYLASE A"/>
    <property type="match status" value="1"/>
</dbReference>
<evidence type="ECO:0000256" key="2">
    <source>
        <dbReference type="ARBA" id="ARBA00012587"/>
    </source>
</evidence>
<dbReference type="InterPro" id="IPR036908">
    <property type="entry name" value="RlpA-like_sf"/>
</dbReference>
<dbReference type="Pfam" id="PF06725">
    <property type="entry name" value="3D"/>
    <property type="match status" value="1"/>
</dbReference>
<evidence type="ECO:0000256" key="3">
    <source>
        <dbReference type="ARBA" id="ARBA00023239"/>
    </source>
</evidence>
<dbReference type="GO" id="GO:0009253">
    <property type="term" value="P:peptidoglycan catabolic process"/>
    <property type="evidence" value="ECO:0007669"/>
    <property type="project" value="TreeGrafter"/>
</dbReference>
<evidence type="ECO:0000256" key="4">
    <source>
        <dbReference type="ARBA" id="ARBA00023316"/>
    </source>
</evidence>
<dbReference type="GO" id="GO:0008933">
    <property type="term" value="F:peptidoglycan lytic transglycosylase activity"/>
    <property type="evidence" value="ECO:0007669"/>
    <property type="project" value="TreeGrafter"/>
</dbReference>
<dbReference type="Gene3D" id="2.40.240.50">
    <property type="entry name" value="Barwin-like endoglucanases"/>
    <property type="match status" value="1"/>
</dbReference>
<dbReference type="PANTHER" id="PTHR30124:SF0">
    <property type="entry name" value="MEMBRANE-BOUND LYTIC MUREIN TRANSGLYCOSYLASE A"/>
    <property type="match status" value="1"/>
</dbReference>
<dbReference type="SMART" id="SM00925">
    <property type="entry name" value="MltA"/>
    <property type="match status" value="1"/>
</dbReference>
<organism evidence="9 10">
    <name type="scientific">Microvirgula aerodenitrificans</name>
    <dbReference type="NCBI Taxonomy" id="57480"/>
    <lineage>
        <taxon>Bacteria</taxon>
        <taxon>Pseudomonadati</taxon>
        <taxon>Pseudomonadota</taxon>
        <taxon>Betaproteobacteria</taxon>
        <taxon>Neisseriales</taxon>
        <taxon>Aquaspirillaceae</taxon>
        <taxon>Microvirgula</taxon>
    </lineage>
</organism>